<keyword evidence="3 6" id="KW-0812">Transmembrane</keyword>
<accession>A0AAP3GWG3</accession>
<evidence type="ECO:0000256" key="3">
    <source>
        <dbReference type="ARBA" id="ARBA00022692"/>
    </source>
</evidence>
<evidence type="ECO:0000256" key="1">
    <source>
        <dbReference type="ARBA" id="ARBA00004651"/>
    </source>
</evidence>
<dbReference type="EMBL" id="JAKHLF010000005">
    <property type="protein sequence ID" value="MCZ3844736.1"/>
    <property type="molecule type" value="Genomic_DNA"/>
</dbReference>
<feature type="transmembrane region" description="Helical" evidence="6">
    <location>
        <begin position="358"/>
        <end position="378"/>
    </location>
</feature>
<dbReference type="PANTHER" id="PTHR23513">
    <property type="entry name" value="INTEGRAL MEMBRANE EFFLUX PROTEIN-RELATED"/>
    <property type="match status" value="1"/>
</dbReference>
<protein>
    <submittedName>
        <fullName evidence="7">MFS transporter</fullName>
    </submittedName>
</protein>
<feature type="transmembrane region" description="Helical" evidence="6">
    <location>
        <begin position="262"/>
        <end position="283"/>
    </location>
</feature>
<dbReference type="GeneID" id="97458770"/>
<feature type="transmembrane region" description="Helical" evidence="6">
    <location>
        <begin position="101"/>
        <end position="132"/>
    </location>
</feature>
<dbReference type="InterPro" id="IPR036259">
    <property type="entry name" value="MFS_trans_sf"/>
</dbReference>
<dbReference type="RefSeq" id="WP_006586081.1">
    <property type="nucleotide sequence ID" value="NZ_CABMGH010000066.1"/>
</dbReference>
<evidence type="ECO:0000256" key="4">
    <source>
        <dbReference type="ARBA" id="ARBA00022989"/>
    </source>
</evidence>
<evidence type="ECO:0000313" key="7">
    <source>
        <dbReference type="EMBL" id="MCZ3844736.1"/>
    </source>
</evidence>
<dbReference type="GO" id="GO:0005886">
    <property type="term" value="C:plasma membrane"/>
    <property type="evidence" value="ECO:0007669"/>
    <property type="project" value="UniProtKB-SubCell"/>
</dbReference>
<feature type="transmembrane region" description="Helical" evidence="6">
    <location>
        <begin position="228"/>
        <end position="256"/>
    </location>
</feature>
<feature type="transmembrane region" description="Helical" evidence="6">
    <location>
        <begin position="326"/>
        <end position="346"/>
    </location>
</feature>
<dbReference type="SUPFAM" id="SSF103473">
    <property type="entry name" value="MFS general substrate transporter"/>
    <property type="match status" value="1"/>
</dbReference>
<dbReference type="GO" id="GO:0022857">
    <property type="term" value="F:transmembrane transporter activity"/>
    <property type="evidence" value="ECO:0007669"/>
    <property type="project" value="InterPro"/>
</dbReference>
<name>A0AAP3GWG3_9LACO</name>
<dbReference type="PANTHER" id="PTHR23513:SF6">
    <property type="entry name" value="MAJOR FACILITATOR SUPERFAMILY ASSOCIATED DOMAIN-CONTAINING PROTEIN"/>
    <property type="match status" value="1"/>
</dbReference>
<proteinExistence type="predicted"/>
<evidence type="ECO:0000256" key="5">
    <source>
        <dbReference type="ARBA" id="ARBA00023136"/>
    </source>
</evidence>
<feature type="transmembrane region" description="Helical" evidence="6">
    <location>
        <begin position="172"/>
        <end position="190"/>
    </location>
</feature>
<keyword evidence="5 6" id="KW-0472">Membrane</keyword>
<feature type="transmembrane region" description="Helical" evidence="6">
    <location>
        <begin position="384"/>
        <end position="403"/>
    </location>
</feature>
<dbReference type="Gene3D" id="1.20.1250.20">
    <property type="entry name" value="MFS general substrate transporter like domains"/>
    <property type="match status" value="1"/>
</dbReference>
<feature type="transmembrane region" description="Helical" evidence="6">
    <location>
        <begin position="76"/>
        <end position="95"/>
    </location>
</feature>
<evidence type="ECO:0000256" key="6">
    <source>
        <dbReference type="SAM" id="Phobius"/>
    </source>
</evidence>
<feature type="transmembrane region" description="Helical" evidence="6">
    <location>
        <begin position="12"/>
        <end position="35"/>
    </location>
</feature>
<sequence length="418" mass="45538">MNVFLKNKSYRRFSIVSFLSGTGDILFYMALMTYASKLENYSLALSLIAISESLPKLLDTFSGYLADRTRKKFKNIFLMALIRFILYSLVGILFASKLSDWTLVLIVIVINLISDTFGSYAGGLVVPLIVNLVGEEDFGEAEGFTSGVSQVIGISAQFLGSGLLLFMSYSNLAFLNAFTFLFAGLLYASIGRKQKDDNQLIESQDINREKFLPTLKSSYNQVKKQPGLLTIVLVVALINGTLSALQSLIPIVMVAYKKTMIISNYSFTIAIIGIVVSSGFALGSICGPQLFKKTTIFSIVITAIILSIATTIIAFIANIYIILPAYFILAATASLASIKLSQWLVMAVNQKILASSMGLLNTILTVMAPTMTTIFTTISGSTNFIVSMSILVIVEVIILFIAIKLNLTAREATTSTLE</sequence>
<organism evidence="7 8">
    <name type="scientific">Lactobacillus mulieris</name>
    <dbReference type="NCBI Taxonomy" id="2508708"/>
    <lineage>
        <taxon>Bacteria</taxon>
        <taxon>Bacillati</taxon>
        <taxon>Bacillota</taxon>
        <taxon>Bacilli</taxon>
        <taxon>Lactobacillales</taxon>
        <taxon>Lactobacillaceae</taxon>
        <taxon>Lactobacillus</taxon>
    </lineage>
</organism>
<gene>
    <name evidence="7" type="ORF">L2422_04275</name>
</gene>
<keyword evidence="4 6" id="KW-1133">Transmembrane helix</keyword>
<dbReference type="Pfam" id="PF07690">
    <property type="entry name" value="MFS_1"/>
    <property type="match status" value="1"/>
</dbReference>
<evidence type="ECO:0000313" key="8">
    <source>
        <dbReference type="Proteomes" id="UP001213015"/>
    </source>
</evidence>
<dbReference type="Proteomes" id="UP001213015">
    <property type="component" value="Unassembled WGS sequence"/>
</dbReference>
<dbReference type="AlphaFoldDB" id="A0AAP3GWG3"/>
<comment type="caution">
    <text evidence="7">The sequence shown here is derived from an EMBL/GenBank/DDBJ whole genome shotgun (WGS) entry which is preliminary data.</text>
</comment>
<evidence type="ECO:0000256" key="2">
    <source>
        <dbReference type="ARBA" id="ARBA00022475"/>
    </source>
</evidence>
<reference evidence="7" key="1">
    <citation type="submission" date="2022-01" db="EMBL/GenBank/DDBJ databases">
        <title>VMRC isolate genome collection.</title>
        <authorList>
            <person name="France M."/>
            <person name="Rutt L."/>
            <person name="Humphrys M."/>
            <person name="Ravel J."/>
        </authorList>
    </citation>
    <scope>NUCLEOTIDE SEQUENCE</scope>
    <source>
        <strain evidence="7">C0127B5</strain>
    </source>
</reference>
<dbReference type="InterPro" id="IPR011701">
    <property type="entry name" value="MFS"/>
</dbReference>
<keyword evidence="2" id="KW-1003">Cell membrane</keyword>
<comment type="subcellular location">
    <subcellularLocation>
        <location evidence="1">Cell membrane</location>
        <topology evidence="1">Multi-pass membrane protein</topology>
    </subcellularLocation>
</comment>
<feature type="transmembrane region" description="Helical" evidence="6">
    <location>
        <begin position="295"/>
        <end position="320"/>
    </location>
</feature>